<organism evidence="3 4">
    <name type="scientific">Pseudomonas parafulva</name>
    <dbReference type="NCBI Taxonomy" id="157782"/>
    <lineage>
        <taxon>Bacteria</taxon>
        <taxon>Pseudomonadati</taxon>
        <taxon>Pseudomonadota</taxon>
        <taxon>Gammaproteobacteria</taxon>
        <taxon>Pseudomonadales</taxon>
        <taxon>Pseudomonadaceae</taxon>
        <taxon>Pseudomonas</taxon>
    </lineage>
</organism>
<accession>A0AAI8P9Q7</accession>
<feature type="signal peptide" evidence="1">
    <location>
        <begin position="1"/>
        <end position="19"/>
    </location>
</feature>
<dbReference type="Gene3D" id="2.60.40.3340">
    <property type="entry name" value="Domain of unknown function DUF4426"/>
    <property type="match status" value="1"/>
</dbReference>
<evidence type="ECO:0000313" key="3">
    <source>
        <dbReference type="EMBL" id="AXO86595.1"/>
    </source>
</evidence>
<keyword evidence="4" id="KW-1185">Reference proteome</keyword>
<feature type="chain" id="PRO_5042564066" evidence="1">
    <location>
        <begin position="20"/>
        <end position="144"/>
    </location>
</feature>
<reference evidence="3 4" key="1">
    <citation type="submission" date="2018-08" db="EMBL/GenBank/DDBJ databases">
        <authorList>
            <person name="Lee Y."/>
            <person name="Kakembo D."/>
        </authorList>
    </citation>
    <scope>NUCLEOTIDE SEQUENCE [LARGE SCALE GENOMIC DNA]</scope>
    <source>
        <strain evidence="3 4">JBCS1880</strain>
    </source>
</reference>
<evidence type="ECO:0000313" key="4">
    <source>
        <dbReference type="Proteomes" id="UP000258127"/>
    </source>
</evidence>
<dbReference type="Pfam" id="PF14467">
    <property type="entry name" value="DUF4426"/>
    <property type="match status" value="1"/>
</dbReference>
<evidence type="ECO:0000259" key="2">
    <source>
        <dbReference type="Pfam" id="PF14467"/>
    </source>
</evidence>
<keyword evidence="1" id="KW-0732">Signal</keyword>
<dbReference type="EMBL" id="CP031641">
    <property type="protein sequence ID" value="AXO86595.1"/>
    <property type="molecule type" value="Genomic_DNA"/>
</dbReference>
<dbReference type="KEGG" id="ppv:NJ69_20075"/>
<gene>
    <name evidence="3" type="ORF">DZC75_00700</name>
</gene>
<feature type="domain" description="DUF4426" evidence="2">
    <location>
        <begin position="28"/>
        <end position="142"/>
    </location>
</feature>
<protein>
    <submittedName>
        <fullName evidence="3">DUF4426 domain-containing protein</fullName>
    </submittedName>
</protein>
<proteinExistence type="predicted"/>
<sequence>MRRLALLLITLCLALPSWAADAARPDRKQVFGDVTVYYNAFASGALTPEVAQASGIERSKRLGVLNITLLKGGTPTTAVVSGKVKDLTGRASALSFRQVSSAGAVSYIAQFKTEQAQTLVFDVQIEAGGISHDLQFNQDVFPGE</sequence>
<dbReference type="Proteomes" id="UP000258127">
    <property type="component" value="Chromosome"/>
</dbReference>
<dbReference type="RefSeq" id="WP_039582558.1">
    <property type="nucleotide sequence ID" value="NZ_CP009747.1"/>
</dbReference>
<evidence type="ECO:0000256" key="1">
    <source>
        <dbReference type="SAM" id="SignalP"/>
    </source>
</evidence>
<dbReference type="AlphaFoldDB" id="A0AAI8P9Q7"/>
<dbReference type="InterPro" id="IPR025218">
    <property type="entry name" value="DUF4426"/>
</dbReference>
<name>A0AAI8P9Q7_9PSED</name>